<organism evidence="3 4">
    <name type="scientific">Luteolibacter pohnpeiensis</name>
    <dbReference type="NCBI Taxonomy" id="454153"/>
    <lineage>
        <taxon>Bacteria</taxon>
        <taxon>Pseudomonadati</taxon>
        <taxon>Verrucomicrobiota</taxon>
        <taxon>Verrucomicrobiia</taxon>
        <taxon>Verrucomicrobiales</taxon>
        <taxon>Verrucomicrobiaceae</taxon>
        <taxon>Luteolibacter</taxon>
    </lineage>
</organism>
<dbReference type="InterPro" id="IPR001322">
    <property type="entry name" value="Lamin_tail_dom"/>
</dbReference>
<evidence type="ECO:0000313" key="4">
    <source>
        <dbReference type="Proteomes" id="UP000603141"/>
    </source>
</evidence>
<dbReference type="Gene3D" id="2.60.120.260">
    <property type="entry name" value="Galactose-binding domain-like"/>
    <property type="match status" value="1"/>
</dbReference>
<evidence type="ECO:0000313" key="3">
    <source>
        <dbReference type="EMBL" id="MBK1883410.1"/>
    </source>
</evidence>
<dbReference type="GO" id="GO:0016301">
    <property type="term" value="F:kinase activity"/>
    <property type="evidence" value="ECO:0007669"/>
    <property type="project" value="UniProtKB-KW"/>
</dbReference>
<gene>
    <name evidence="3" type="ORF">JIN85_13370</name>
</gene>
<dbReference type="InterPro" id="IPR026876">
    <property type="entry name" value="Fn3_assoc_repeat"/>
</dbReference>
<sequence>MSSIGLANAQPVITEFMASNDNSITDEDGDHSDWIEIHNPTTETINLNGWHLTDKADNLTKWTFPGTTLAPDGYLVVFASNKDRAVAGSELHTNFALSAGGEYLALVAPDGVSIATEFSPEYPSQSTDLSYGVTNPSEWVQLFGLGSSVKYQVPTSSTLGDTWIAKDFSDTSWTTGSLGLGYDLSTSPVDLTPYITTNVQSQLYQQRTSIYFRVPFTVDDPSQILALEMRTRYDDGYAAFLNGGTTRVDAVNAPTTLAWNSSASGKVDDVDGLVRQITNLNDHISELTAGSNVMAFQGFNLNTSSTDFLVSPELWAQVPKPDEEPQVGFFAVPTPGAPNSGSDGLLLDDTVTFSSPSGTFTGSKSVTISGAVASSKEIRYTTDGSVPTATSTLYTGALTLNATTLLRARIFDSSGAGGATSTVHYLRLSSSLANRESNLPMIVMDAQGQTLNDTTRLGAYFQLFDRDENGVSSLANQPDVSTREGIRYRGSSSQNFPKKPYSVEFWDETDNGKDLEILDMPAESDWVFYAPYYFDRTYTRNPFIYEVSRRLGRYAPRTRFVEVFYNSDGGDLVDSDYAGVYVFMEQIKLNSTRIGYGTVDSSDVPPDGTIDPLAEGDWTGGYLLKIDRADSDEYDWRTNHGIPTQISGTTNSIILSRPKMEDLDGGPYTSDSAATSGSRQVAYIRSYVQSFEDALYADQADGFSTHNYLNYIDRDAWIDHLLMVSFSKNVDGLRLSAFFYKPQNAKLSAGPVWDFDRSMDSYDGRDDSATTWYGSSDATQYFDYDWWGMLSSDPDFAQKFYDRWAELRKTVFSDESLTELVLSMRDEIDSTANGLTSAAARDAARWSSNEPRSGSFTAETQAMLTWILNRASWIDNRTVTGGTLPSAPTITVSGNLVTISGSGTLYYTLDGSDPRASGGTSQGLVYTGTFDIGSASTLIVRAWNGTSWSTASTETFAVPDGDPEFIPTITADWNNNSNWSTSPADYPNGVGASPIIGPPSAGDRDVNLQASVTVGKITFPQDGSVDRNRIEGEDEGNSLTFDNGDDPAELDISGTGEGYVEIEVAGGTQLNSDLQLNVTNLVGDGDYGALRLRESWTGTGGITKLGAGVASFTGDDKLYSGATRIEEGVLQVTGPSAMPNTPSVTVLDGGQLRLTSGGSAEEPRLYTFGGDLFLNGSGRGEEIDDSSGLGKLGALRYDPGSNDNNLAILSNNLEFQSDTDLHVDGGTNELQVTGALRGTGSMRKTGGGILALSGDDSSYTQDVQIENGQLMLRGSIGSAINLADSGVLNVGGSTAALSGTGSLVLPGTSLTTPAITGLNRSMIFTTSAPDLSDSSDSGNALIITNSPGVPTSQDFYLDLSSVTSATIVQGGYLLPASASVADVLDASTTRVFIADSAGSYSFNGQTWRLSTGATLTSVPTTLSTSSGSTSGRILEIRFDGKALTYEAFRSAFFSAADAANAAISDPEATPFGDGVPNLLRYALGVGAGDNVQDFLPKLTFSGTTASFSFPYDPSLRGLRWIVESSSDLDVWNEADVLFDSSTDLNLPDSNGMLTISDEPTGSKQFYRLRVVEDATR</sequence>
<dbReference type="Gene3D" id="2.60.40.1260">
    <property type="entry name" value="Lamin Tail domain"/>
    <property type="match status" value="1"/>
</dbReference>
<proteinExistence type="predicted"/>
<dbReference type="PROSITE" id="PS51841">
    <property type="entry name" value="LTD"/>
    <property type="match status" value="1"/>
</dbReference>
<dbReference type="NCBIfam" id="TIGR02601">
    <property type="entry name" value="autotrns_rpt"/>
    <property type="match status" value="1"/>
</dbReference>
<dbReference type="EMBL" id="JAENIJ010000021">
    <property type="protein sequence ID" value="MBK1883410.1"/>
    <property type="molecule type" value="Genomic_DNA"/>
</dbReference>
<dbReference type="InterPro" id="IPR014867">
    <property type="entry name" value="Spore_coat_CotH_CotH2/3/7"/>
</dbReference>
<dbReference type="Pfam" id="PF12951">
    <property type="entry name" value="PATR"/>
    <property type="match status" value="2"/>
</dbReference>
<reference evidence="3" key="1">
    <citation type="submission" date="2021-01" db="EMBL/GenBank/DDBJ databases">
        <title>Modified the classification status of verrucomicrobia.</title>
        <authorList>
            <person name="Feng X."/>
        </authorList>
    </citation>
    <scope>NUCLEOTIDE SEQUENCE</scope>
    <source>
        <strain evidence="3">KCTC 22041</strain>
    </source>
</reference>
<protein>
    <submittedName>
        <fullName evidence="3">CotH kinase family protein</fullName>
    </submittedName>
</protein>
<dbReference type="RefSeq" id="WP_200271536.1">
    <property type="nucleotide sequence ID" value="NZ_JAENIJ010000021.1"/>
</dbReference>
<evidence type="ECO:0000256" key="1">
    <source>
        <dbReference type="ARBA" id="ARBA00022729"/>
    </source>
</evidence>
<dbReference type="InterPro" id="IPR059177">
    <property type="entry name" value="GH29D-like_dom"/>
</dbReference>
<name>A0A934S8Q7_9BACT</name>
<dbReference type="InterPro" id="IPR036415">
    <property type="entry name" value="Lamin_tail_dom_sf"/>
</dbReference>
<keyword evidence="1" id="KW-0732">Signal</keyword>
<dbReference type="InterPro" id="IPR013425">
    <property type="entry name" value="Autotrns_rpt"/>
</dbReference>
<dbReference type="Pfam" id="PF13290">
    <property type="entry name" value="CHB_HEX_C_1"/>
    <property type="match status" value="1"/>
</dbReference>
<dbReference type="Pfam" id="PF08757">
    <property type="entry name" value="CotH"/>
    <property type="match status" value="1"/>
</dbReference>
<feature type="domain" description="LTD" evidence="2">
    <location>
        <begin position="1"/>
        <end position="208"/>
    </location>
</feature>
<dbReference type="Proteomes" id="UP000603141">
    <property type="component" value="Unassembled WGS sequence"/>
</dbReference>
<dbReference type="SUPFAM" id="SSF74853">
    <property type="entry name" value="Lamin A/C globular tail domain"/>
    <property type="match status" value="1"/>
</dbReference>
<accession>A0A934S8Q7</accession>
<dbReference type="Pfam" id="PF13287">
    <property type="entry name" value="Fn3_assoc"/>
    <property type="match status" value="1"/>
</dbReference>
<keyword evidence="4" id="KW-1185">Reference proteome</keyword>
<keyword evidence="3" id="KW-0808">Transferase</keyword>
<comment type="caution">
    <text evidence="3">The sequence shown here is derived from an EMBL/GenBank/DDBJ whole genome shotgun (WGS) entry which is preliminary data.</text>
</comment>
<evidence type="ECO:0000259" key="2">
    <source>
        <dbReference type="PROSITE" id="PS51841"/>
    </source>
</evidence>
<dbReference type="Pfam" id="PF00932">
    <property type="entry name" value="LTD"/>
    <property type="match status" value="1"/>
</dbReference>
<keyword evidence="3" id="KW-0418">Kinase</keyword>